<dbReference type="PANTHER" id="PTHR22849:SF132">
    <property type="entry name" value="E3 UBIQUITIN-PROTEIN LIGASE PUB23"/>
    <property type="match status" value="1"/>
</dbReference>
<dbReference type="OrthoDB" id="10064100at2759"/>
<accession>A0A9J6AVV6</accession>
<dbReference type="Gene3D" id="3.30.40.10">
    <property type="entry name" value="Zinc/RING finger domain, C3HC4 (zinc finger)"/>
    <property type="match status" value="2"/>
</dbReference>
<dbReference type="PANTHER" id="PTHR22849">
    <property type="entry name" value="WDSAM1 PROTEIN"/>
    <property type="match status" value="1"/>
</dbReference>
<dbReference type="FunFam" id="3.30.40.10:FF:000437">
    <property type="entry name" value="RING-type E3 ubiquitin transferase"/>
    <property type="match status" value="1"/>
</dbReference>
<evidence type="ECO:0000256" key="2">
    <source>
        <dbReference type="ARBA" id="ARBA00004906"/>
    </source>
</evidence>
<dbReference type="EC" id="2.3.2.27" evidence="5"/>
<comment type="catalytic activity">
    <reaction evidence="1 5">
        <text>S-ubiquitinyl-[E2 ubiquitin-conjugating enzyme]-L-cysteine + [acceptor protein]-L-lysine = [E2 ubiquitin-conjugating enzyme]-L-cysteine + N(6)-ubiquitinyl-[acceptor protein]-L-lysine.</text>
        <dbReference type="EC" id="2.3.2.27"/>
    </reaction>
</comment>
<evidence type="ECO:0000256" key="5">
    <source>
        <dbReference type="RuleBase" id="RU369093"/>
    </source>
</evidence>
<name>A0A9J6AVV6_SOLCO</name>
<dbReference type="GO" id="GO:0006952">
    <property type="term" value="P:defense response"/>
    <property type="evidence" value="ECO:0007669"/>
    <property type="project" value="UniProtKB-ARBA"/>
</dbReference>
<reference evidence="7 8" key="1">
    <citation type="submission" date="2020-09" db="EMBL/GenBank/DDBJ databases">
        <title>De no assembly of potato wild relative species, Solanum commersonii.</title>
        <authorList>
            <person name="Cho K."/>
        </authorList>
    </citation>
    <scope>NUCLEOTIDE SEQUENCE [LARGE SCALE GENOMIC DNA]</scope>
    <source>
        <strain evidence="7">LZ3.2</strain>
        <tissue evidence="7">Leaf</tissue>
    </source>
</reference>
<comment type="caution">
    <text evidence="7">The sequence shown here is derived from an EMBL/GenBank/DDBJ whole genome shotgun (WGS) entry which is preliminary data.</text>
</comment>
<dbReference type="EMBL" id="JACXVP010000001">
    <property type="protein sequence ID" value="KAG5628662.1"/>
    <property type="molecule type" value="Genomic_DNA"/>
</dbReference>
<comment type="pathway">
    <text evidence="2 5">Protein modification; protein ubiquitination.</text>
</comment>
<dbReference type="InterPro" id="IPR011989">
    <property type="entry name" value="ARM-like"/>
</dbReference>
<evidence type="ECO:0000256" key="4">
    <source>
        <dbReference type="ARBA" id="ARBA00022786"/>
    </source>
</evidence>
<dbReference type="GO" id="GO:0016567">
    <property type="term" value="P:protein ubiquitination"/>
    <property type="evidence" value="ECO:0007669"/>
    <property type="project" value="UniProtKB-UniRule"/>
</dbReference>
<keyword evidence="8" id="KW-1185">Reference proteome</keyword>
<dbReference type="InterPro" id="IPR013083">
    <property type="entry name" value="Znf_RING/FYVE/PHD"/>
</dbReference>
<dbReference type="InterPro" id="IPR045185">
    <property type="entry name" value="PUB22/23/24-like"/>
</dbReference>
<comment type="function">
    <text evidence="5">Functions as an E3 ubiquitin ligase.</text>
</comment>
<dbReference type="Pfam" id="PF25598">
    <property type="entry name" value="ARM_PUB"/>
    <property type="match status" value="2"/>
</dbReference>
<dbReference type="SMART" id="SM00504">
    <property type="entry name" value="Ubox"/>
    <property type="match status" value="2"/>
</dbReference>
<dbReference type="SUPFAM" id="SSF57850">
    <property type="entry name" value="RING/U-box"/>
    <property type="match status" value="2"/>
</dbReference>
<dbReference type="PROSITE" id="PS51698">
    <property type="entry name" value="U_BOX"/>
    <property type="match status" value="2"/>
</dbReference>
<sequence>MEEIQIPPYFICPISLEMMKDPVTISTGITYDRENIEKWIFSAKNNTCPVTKQSLITGIELTPNVTLRRFIQSWCTINASHGIERFPTPKPPVSKPQIIKLLKEAKLPKMQMKSLKTLRSIASENDANKRCMESAGAMEFLASIINNNNSNEVFEEEEEGFMSTKDEALSILYQLKLSEQGLKSLIMSGNGEFIESLTCVMKHGSYKSRAYTVMLMKDMFEVSTPTLLLSLKQEFFTQVVQVLRDEISQKAMKASLQVLVHACPFGRNRVKAAEAGTIRVLVDLLLDSSEKRVCELMLILLDQLCQSAEGRAELLNHPGGLAIVSKKILRVSKVGSERAIKILHSISKFSSTPSVVQEMLSLGVVAKLCLVLQVDCGSKSKERAREILKFHAKAWKMMKDPVTISTGITYDRENIEKWIFSAKNNTCPATKQSLTCIELTPNVTLRRFIQSWCTINASHGIERFPTPKPPISKPQIIKLLKEAKSPKLQMNSLKTLRSIAFENDANKRCMESAGAMEFLASIINNNNWNEVFEEEDGFMSTKNEALSILYQLKLSENGLRSLIMSGNGEFIESLTLVMQHGSYESRAYAVMLMKDMFEVSTPTLLLSLKQEFFTQVVQVLRDEISQKATKASLQVLVHACPYGRNRVKAVEAGAIRILVDLLLDSFEKRTCELMLILLDQLCQSAEGRAELLNHPGGLAIVSKKTLRVSKVGSERAIKILHSISKFSSTPSVVQEMLSLGVVAKLCLVLQVDCGSKAKERAREILKFHAKEWRNSPCIPNNFLS</sequence>
<evidence type="ECO:0000313" key="7">
    <source>
        <dbReference type="EMBL" id="KAG5628662.1"/>
    </source>
</evidence>
<evidence type="ECO:0000313" key="8">
    <source>
        <dbReference type="Proteomes" id="UP000824120"/>
    </source>
</evidence>
<dbReference type="Gene3D" id="1.25.10.10">
    <property type="entry name" value="Leucine-rich Repeat Variant"/>
    <property type="match status" value="2"/>
</dbReference>
<evidence type="ECO:0000259" key="6">
    <source>
        <dbReference type="PROSITE" id="PS51698"/>
    </source>
</evidence>
<dbReference type="AlphaFoldDB" id="A0A9J6AVV6"/>
<feature type="domain" description="U-box" evidence="6">
    <location>
        <begin position="5"/>
        <end position="81"/>
    </location>
</feature>
<protein>
    <recommendedName>
        <fullName evidence="5 6">U-box domain-containing protein</fullName>
        <ecNumber evidence="5">2.3.2.27</ecNumber>
    </recommendedName>
    <alternativeName>
        <fullName evidence="5">RING-type E3 ubiquitin transferase PUB</fullName>
    </alternativeName>
</protein>
<proteinExistence type="predicted"/>
<dbReference type="CDD" id="cd16664">
    <property type="entry name" value="RING-Ubox_PUB"/>
    <property type="match status" value="1"/>
</dbReference>
<evidence type="ECO:0000256" key="1">
    <source>
        <dbReference type="ARBA" id="ARBA00000900"/>
    </source>
</evidence>
<keyword evidence="3 5" id="KW-0808">Transferase</keyword>
<dbReference type="InterPro" id="IPR058678">
    <property type="entry name" value="ARM_PUB"/>
</dbReference>
<gene>
    <name evidence="7" type="ORF">H5410_000379</name>
</gene>
<organism evidence="7 8">
    <name type="scientific">Solanum commersonii</name>
    <name type="common">Commerson's wild potato</name>
    <name type="synonym">Commerson's nightshade</name>
    <dbReference type="NCBI Taxonomy" id="4109"/>
    <lineage>
        <taxon>Eukaryota</taxon>
        <taxon>Viridiplantae</taxon>
        <taxon>Streptophyta</taxon>
        <taxon>Embryophyta</taxon>
        <taxon>Tracheophyta</taxon>
        <taxon>Spermatophyta</taxon>
        <taxon>Magnoliopsida</taxon>
        <taxon>eudicotyledons</taxon>
        <taxon>Gunneridae</taxon>
        <taxon>Pentapetalae</taxon>
        <taxon>asterids</taxon>
        <taxon>lamiids</taxon>
        <taxon>Solanales</taxon>
        <taxon>Solanaceae</taxon>
        <taxon>Solanoideae</taxon>
        <taxon>Solaneae</taxon>
        <taxon>Solanum</taxon>
    </lineage>
</organism>
<dbReference type="Pfam" id="PF04564">
    <property type="entry name" value="U-box"/>
    <property type="match status" value="1"/>
</dbReference>
<dbReference type="Proteomes" id="UP000824120">
    <property type="component" value="Chromosome 1"/>
</dbReference>
<evidence type="ECO:0000256" key="3">
    <source>
        <dbReference type="ARBA" id="ARBA00022679"/>
    </source>
</evidence>
<feature type="domain" description="U-box" evidence="6">
    <location>
        <begin position="398"/>
        <end position="459"/>
    </location>
</feature>
<dbReference type="InterPro" id="IPR003613">
    <property type="entry name" value="Ubox_domain"/>
</dbReference>
<dbReference type="GO" id="GO:0061630">
    <property type="term" value="F:ubiquitin protein ligase activity"/>
    <property type="evidence" value="ECO:0007669"/>
    <property type="project" value="UniProtKB-UniRule"/>
</dbReference>
<dbReference type="InterPro" id="IPR045210">
    <property type="entry name" value="RING-Ubox_PUB"/>
</dbReference>
<keyword evidence="4 5" id="KW-0833">Ubl conjugation pathway</keyword>
<dbReference type="InterPro" id="IPR016024">
    <property type="entry name" value="ARM-type_fold"/>
</dbReference>
<dbReference type="SUPFAM" id="SSF48371">
    <property type="entry name" value="ARM repeat"/>
    <property type="match status" value="1"/>
</dbReference>